<keyword evidence="4" id="KW-0804">Transcription</keyword>
<organism evidence="6 7">
    <name type="scientific">Clostridium saccharobutylicum</name>
    <dbReference type="NCBI Taxonomy" id="169679"/>
    <lineage>
        <taxon>Bacteria</taxon>
        <taxon>Bacillati</taxon>
        <taxon>Bacillota</taxon>
        <taxon>Clostridia</taxon>
        <taxon>Eubacteriales</taxon>
        <taxon>Clostridiaceae</taxon>
        <taxon>Clostridium</taxon>
    </lineage>
</organism>
<dbReference type="Pfam" id="PF03466">
    <property type="entry name" value="LysR_substrate"/>
    <property type="match status" value="1"/>
</dbReference>
<keyword evidence="3" id="KW-0238">DNA-binding</keyword>
<dbReference type="Proteomes" id="UP000191154">
    <property type="component" value="Unassembled WGS sequence"/>
</dbReference>
<name>A0A1S8NH54_CLOSA</name>
<evidence type="ECO:0000256" key="2">
    <source>
        <dbReference type="ARBA" id="ARBA00023015"/>
    </source>
</evidence>
<evidence type="ECO:0000256" key="4">
    <source>
        <dbReference type="ARBA" id="ARBA00023163"/>
    </source>
</evidence>
<dbReference type="GO" id="GO:0003677">
    <property type="term" value="F:DNA binding"/>
    <property type="evidence" value="ECO:0007669"/>
    <property type="project" value="UniProtKB-KW"/>
</dbReference>
<sequence>MTALEIDAFLTIVKTGSITAAAEQLYVTQPALSRRIVALENELGYTLMERGKGIRMVKLTEKGKAFVTIAHKWKLLWCETETIAKLDSTLNLNVAAIGSLITYVFPKVFQRLLKENKDLSLSIENHHSYEAYNLIENGLTDIAFISNPTYSRNIDTIQAFREPMLFVTGKNRNLPYKIHPSMLDVTHEIRVPWSPQFDIWHDYWFGAFSKPRVILDQMSMMEYFLDSQDTWAVAPVSVAEKIAKVVDVQVRKINDAPPDRIIYYILGKQPTEAVKSLLQFLNEELKNIQGVTSYL</sequence>
<accession>A0A1S8NH54</accession>
<dbReference type="SUPFAM" id="SSF46785">
    <property type="entry name" value="Winged helix' DNA-binding domain"/>
    <property type="match status" value="1"/>
</dbReference>
<evidence type="ECO:0000256" key="1">
    <source>
        <dbReference type="ARBA" id="ARBA00009437"/>
    </source>
</evidence>
<dbReference type="PROSITE" id="PS50931">
    <property type="entry name" value="HTH_LYSR"/>
    <property type="match status" value="1"/>
</dbReference>
<dbReference type="SUPFAM" id="SSF53850">
    <property type="entry name" value="Periplasmic binding protein-like II"/>
    <property type="match status" value="1"/>
</dbReference>
<proteinExistence type="inferred from homology"/>
<dbReference type="CDD" id="cd05466">
    <property type="entry name" value="PBP2_LTTR_substrate"/>
    <property type="match status" value="1"/>
</dbReference>
<dbReference type="InterPro" id="IPR036390">
    <property type="entry name" value="WH_DNA-bd_sf"/>
</dbReference>
<dbReference type="PANTHER" id="PTHR30346">
    <property type="entry name" value="TRANSCRIPTIONAL DUAL REGULATOR HCAR-RELATED"/>
    <property type="match status" value="1"/>
</dbReference>
<dbReference type="GO" id="GO:0032993">
    <property type="term" value="C:protein-DNA complex"/>
    <property type="evidence" value="ECO:0007669"/>
    <property type="project" value="TreeGrafter"/>
</dbReference>
<dbReference type="GO" id="GO:0003700">
    <property type="term" value="F:DNA-binding transcription factor activity"/>
    <property type="evidence" value="ECO:0007669"/>
    <property type="project" value="InterPro"/>
</dbReference>
<comment type="caution">
    <text evidence="6">The sequence shown here is derived from an EMBL/GenBank/DDBJ whole genome shotgun (WGS) entry which is preliminary data.</text>
</comment>
<dbReference type="RefSeq" id="WP_077863592.1">
    <property type="nucleotide sequence ID" value="NZ_LZYZ01000001.1"/>
</dbReference>
<dbReference type="Gene3D" id="3.40.190.290">
    <property type="match status" value="1"/>
</dbReference>
<protein>
    <submittedName>
        <fullName evidence="6">HTH-type transcriptional regulator CatM</fullName>
    </submittedName>
</protein>
<dbReference type="EMBL" id="LZYZ01000001">
    <property type="protein sequence ID" value="OOM15805.1"/>
    <property type="molecule type" value="Genomic_DNA"/>
</dbReference>
<keyword evidence="2" id="KW-0805">Transcription regulation</keyword>
<feature type="domain" description="HTH lysR-type" evidence="5">
    <location>
        <begin position="1"/>
        <end position="57"/>
    </location>
</feature>
<evidence type="ECO:0000256" key="3">
    <source>
        <dbReference type="ARBA" id="ARBA00023125"/>
    </source>
</evidence>
<dbReference type="Gene3D" id="1.10.10.10">
    <property type="entry name" value="Winged helix-like DNA-binding domain superfamily/Winged helix DNA-binding domain"/>
    <property type="match status" value="1"/>
</dbReference>
<dbReference type="InterPro" id="IPR005119">
    <property type="entry name" value="LysR_subst-bd"/>
</dbReference>
<dbReference type="InterPro" id="IPR036388">
    <property type="entry name" value="WH-like_DNA-bd_sf"/>
</dbReference>
<comment type="similarity">
    <text evidence="1">Belongs to the LysR transcriptional regulatory family.</text>
</comment>
<evidence type="ECO:0000313" key="6">
    <source>
        <dbReference type="EMBL" id="OOM15805.1"/>
    </source>
</evidence>
<gene>
    <name evidence="6" type="primary">catM_1</name>
    <name evidence="6" type="ORF">CLOSAC_00760</name>
</gene>
<dbReference type="AlphaFoldDB" id="A0A1S8NH54"/>
<dbReference type="Pfam" id="PF00126">
    <property type="entry name" value="HTH_1"/>
    <property type="match status" value="1"/>
</dbReference>
<evidence type="ECO:0000313" key="7">
    <source>
        <dbReference type="Proteomes" id="UP000191154"/>
    </source>
</evidence>
<evidence type="ECO:0000259" key="5">
    <source>
        <dbReference type="PROSITE" id="PS50931"/>
    </source>
</evidence>
<dbReference type="PANTHER" id="PTHR30346:SF28">
    <property type="entry name" value="HTH-TYPE TRANSCRIPTIONAL REGULATOR CYNR"/>
    <property type="match status" value="1"/>
</dbReference>
<dbReference type="InterPro" id="IPR000847">
    <property type="entry name" value="LysR_HTH_N"/>
</dbReference>
<dbReference type="PRINTS" id="PR00039">
    <property type="entry name" value="HTHLYSR"/>
</dbReference>
<reference evidence="6 7" key="1">
    <citation type="submission" date="2016-05" db="EMBL/GenBank/DDBJ databases">
        <title>Microbial solvent formation.</title>
        <authorList>
            <person name="Poehlein A."/>
            <person name="Montoya Solano J.D."/>
            <person name="Flitsch S."/>
            <person name="Krabben P."/>
            <person name="Duerre P."/>
            <person name="Daniel R."/>
        </authorList>
    </citation>
    <scope>NUCLEOTIDE SEQUENCE [LARGE SCALE GENOMIC DNA]</scope>
    <source>
        <strain evidence="6 7">L1-8</strain>
    </source>
</reference>